<dbReference type="InterPro" id="IPR048846">
    <property type="entry name" value="PaaX-like_central"/>
</dbReference>
<dbReference type="PANTHER" id="PTHR30319:SF1">
    <property type="entry name" value="TRANSCRIPTIONAL REPRESSOR PAAX"/>
    <property type="match status" value="1"/>
</dbReference>
<evidence type="ECO:0000313" key="2">
    <source>
        <dbReference type="EMBL" id="KKR31892.1"/>
    </source>
</evidence>
<dbReference type="Pfam" id="PF20803">
    <property type="entry name" value="PaaX_M"/>
    <property type="match status" value="1"/>
</dbReference>
<dbReference type="Gene3D" id="3.30.70.2650">
    <property type="match status" value="1"/>
</dbReference>
<comment type="caution">
    <text evidence="2">The sequence shown here is derived from an EMBL/GenBank/DDBJ whole genome shotgun (WGS) entry which is preliminary data.</text>
</comment>
<dbReference type="GO" id="GO:0006351">
    <property type="term" value="P:DNA-templated transcription"/>
    <property type="evidence" value="ECO:0007669"/>
    <property type="project" value="TreeGrafter"/>
</dbReference>
<dbReference type="EMBL" id="LBXN01000058">
    <property type="protein sequence ID" value="KKR31892.1"/>
    <property type="molecule type" value="Genomic_DNA"/>
</dbReference>
<dbReference type="SUPFAM" id="SSF143430">
    <property type="entry name" value="TTP0101/SSO1404-like"/>
    <property type="match status" value="1"/>
</dbReference>
<reference evidence="2 3" key="1">
    <citation type="journal article" date="2015" name="Nature">
        <title>rRNA introns, odd ribosomes, and small enigmatic genomes across a large radiation of phyla.</title>
        <authorList>
            <person name="Brown C.T."/>
            <person name="Hug L.A."/>
            <person name="Thomas B.C."/>
            <person name="Sharon I."/>
            <person name="Castelle C.J."/>
            <person name="Singh A."/>
            <person name="Wilkins M.J."/>
            <person name="Williams K.H."/>
            <person name="Banfield J.F."/>
        </authorList>
    </citation>
    <scope>NUCLEOTIDE SEQUENCE [LARGE SCALE GENOMIC DNA]</scope>
</reference>
<accession>A0A0G0T222</accession>
<name>A0A0G0T222_9BACT</name>
<sequence>MGRKKKEIKEHITRDVLISLLKAGIVLGVAVVAPKTLKVVDDLLYKDEWKKYFPSSIDRATNRLLRKGVVRVVERGNQSVVVISEKGKTELLKYDLEKMEIEKQNQWDKKWRIVIFDVPNKYRKERDYLREKLVNMGFYPFQESVFICPYPCEKEIKFIREVLTIPHEIKYIVADRVENDEDLRKIFKLSVKICPQPTRAPVEQIYF</sequence>
<dbReference type="AlphaFoldDB" id="A0A0G0T222"/>
<feature type="domain" description="Transcriptional repressor PaaX-like central Cas2-like" evidence="1">
    <location>
        <begin position="105"/>
        <end position="182"/>
    </location>
</feature>
<protein>
    <recommendedName>
        <fullName evidence="1">Transcriptional repressor PaaX-like central Cas2-like domain-containing protein</fullName>
    </recommendedName>
</protein>
<dbReference type="Proteomes" id="UP000034539">
    <property type="component" value="Unassembled WGS sequence"/>
</dbReference>
<evidence type="ECO:0000313" key="3">
    <source>
        <dbReference type="Proteomes" id="UP000034539"/>
    </source>
</evidence>
<gene>
    <name evidence="2" type="ORF">UT63_C0058G0018</name>
</gene>
<evidence type="ECO:0000259" key="1">
    <source>
        <dbReference type="Pfam" id="PF20803"/>
    </source>
</evidence>
<proteinExistence type="predicted"/>
<dbReference type="PANTHER" id="PTHR30319">
    <property type="entry name" value="PHENYLACETIC ACID REGULATOR-RELATED TRANSCRIPTIONAL REPRESSOR"/>
    <property type="match status" value="1"/>
</dbReference>
<organism evidence="2 3">
    <name type="scientific">Candidatus Gottesmanbacteria bacterium GW2011_GWC2_39_8</name>
    <dbReference type="NCBI Taxonomy" id="1618450"/>
    <lineage>
        <taxon>Bacteria</taxon>
        <taxon>Candidatus Gottesmaniibacteriota</taxon>
    </lineage>
</organism>